<evidence type="ECO:0000313" key="1">
    <source>
        <dbReference type="EMBL" id="KAI8016222.1"/>
    </source>
</evidence>
<protein>
    <submittedName>
        <fullName evidence="1">Uncharacterized protein</fullName>
    </submittedName>
</protein>
<accession>A0ACC0HTH0</accession>
<sequence>MYAPKNLNHDPFKFYDTYITFSYKGKRIRESRIRELRANALSMKDIMSNEKYRSVEHRVLANSMKEPRISIVEFFSLYKKDEIRRYGPFPELLTAKKPALYRNFLYKEFHNNFFSKGLDSKPFVEKLMIPHE</sequence>
<organism evidence="1 2">
    <name type="scientific">Camellia lanceoleosa</name>
    <dbReference type="NCBI Taxonomy" id="1840588"/>
    <lineage>
        <taxon>Eukaryota</taxon>
        <taxon>Viridiplantae</taxon>
        <taxon>Streptophyta</taxon>
        <taxon>Embryophyta</taxon>
        <taxon>Tracheophyta</taxon>
        <taxon>Spermatophyta</taxon>
        <taxon>Magnoliopsida</taxon>
        <taxon>eudicotyledons</taxon>
        <taxon>Gunneridae</taxon>
        <taxon>Pentapetalae</taxon>
        <taxon>asterids</taxon>
        <taxon>Ericales</taxon>
        <taxon>Theaceae</taxon>
        <taxon>Camellia</taxon>
    </lineage>
</organism>
<name>A0ACC0HTH0_9ERIC</name>
<dbReference type="EMBL" id="CM045761">
    <property type="protein sequence ID" value="KAI8016222.1"/>
    <property type="molecule type" value="Genomic_DNA"/>
</dbReference>
<gene>
    <name evidence="1" type="ORF">LOK49_LG05G01007</name>
</gene>
<comment type="caution">
    <text evidence="1">The sequence shown here is derived from an EMBL/GenBank/DDBJ whole genome shotgun (WGS) entry which is preliminary data.</text>
</comment>
<reference evidence="1 2" key="1">
    <citation type="journal article" date="2022" name="Plant J.">
        <title>Chromosome-level genome of Camellia lanceoleosa provides a valuable resource for understanding genome evolution and self-incompatibility.</title>
        <authorList>
            <person name="Gong W."/>
            <person name="Xiao S."/>
            <person name="Wang L."/>
            <person name="Liao Z."/>
            <person name="Chang Y."/>
            <person name="Mo W."/>
            <person name="Hu G."/>
            <person name="Li W."/>
            <person name="Zhao G."/>
            <person name="Zhu H."/>
            <person name="Hu X."/>
            <person name="Ji K."/>
            <person name="Xiang X."/>
            <person name="Song Q."/>
            <person name="Yuan D."/>
            <person name="Jin S."/>
            <person name="Zhang L."/>
        </authorList>
    </citation>
    <scope>NUCLEOTIDE SEQUENCE [LARGE SCALE GENOMIC DNA]</scope>
    <source>
        <strain evidence="1">SQ_2022a</strain>
    </source>
</reference>
<keyword evidence="2" id="KW-1185">Reference proteome</keyword>
<proteinExistence type="predicted"/>
<evidence type="ECO:0000313" key="2">
    <source>
        <dbReference type="Proteomes" id="UP001060215"/>
    </source>
</evidence>
<dbReference type="Proteomes" id="UP001060215">
    <property type="component" value="Chromosome 4"/>
</dbReference>